<evidence type="ECO:0000256" key="6">
    <source>
        <dbReference type="ARBA" id="ARBA00023136"/>
    </source>
</evidence>
<reference evidence="11 12" key="1">
    <citation type="submission" date="2016-11" db="EMBL/GenBank/DDBJ databases">
        <authorList>
            <person name="Jaros S."/>
            <person name="Januszkiewicz K."/>
            <person name="Wedrychowicz H."/>
        </authorList>
    </citation>
    <scope>NUCLEOTIDE SEQUENCE [LARGE SCALE GENOMIC DNA]</scope>
    <source>
        <strain evidence="11 12">DSM 17477</strain>
    </source>
</reference>
<feature type="transmembrane region" description="Helical" evidence="9">
    <location>
        <begin position="110"/>
        <end position="130"/>
    </location>
</feature>
<feature type="transmembrane region" description="Helical" evidence="9">
    <location>
        <begin position="669"/>
        <end position="687"/>
    </location>
</feature>
<dbReference type="STRING" id="1121476.SAMN02745751_02962"/>
<dbReference type="PRINTS" id="PR00119">
    <property type="entry name" value="CATATPASE"/>
</dbReference>
<dbReference type="InterPro" id="IPR036412">
    <property type="entry name" value="HAD-like_sf"/>
</dbReference>
<keyword evidence="9" id="KW-0067">ATP-binding</keyword>
<dbReference type="SUPFAM" id="SSF56784">
    <property type="entry name" value="HAD-like"/>
    <property type="match status" value="1"/>
</dbReference>
<dbReference type="PANTHER" id="PTHR48085">
    <property type="entry name" value="CADMIUM/ZINC-TRANSPORTING ATPASE HMA2-RELATED"/>
    <property type="match status" value="1"/>
</dbReference>
<evidence type="ECO:0000313" key="11">
    <source>
        <dbReference type="EMBL" id="SHJ61036.1"/>
    </source>
</evidence>
<dbReference type="Gene3D" id="2.70.150.10">
    <property type="entry name" value="Calcium-transporting ATPase, cytoplasmic transduction domain A"/>
    <property type="match status" value="1"/>
</dbReference>
<keyword evidence="6 9" id="KW-0472">Membrane</keyword>
<dbReference type="InterPro" id="IPR023299">
    <property type="entry name" value="ATPase_P-typ_cyto_dom_N"/>
</dbReference>
<dbReference type="InterPro" id="IPR023214">
    <property type="entry name" value="HAD_sf"/>
</dbReference>
<dbReference type="EMBL" id="FQZL01000027">
    <property type="protein sequence ID" value="SHJ61036.1"/>
    <property type="molecule type" value="Genomic_DNA"/>
</dbReference>
<comment type="catalytic activity">
    <reaction evidence="8">
        <text>Cd(2+)(in) + ATP + H2O = Cd(2+)(out) + ADP + phosphate + H(+)</text>
        <dbReference type="Rhea" id="RHEA:12132"/>
        <dbReference type="ChEBI" id="CHEBI:15377"/>
        <dbReference type="ChEBI" id="CHEBI:15378"/>
        <dbReference type="ChEBI" id="CHEBI:30616"/>
        <dbReference type="ChEBI" id="CHEBI:43474"/>
        <dbReference type="ChEBI" id="CHEBI:48775"/>
        <dbReference type="ChEBI" id="CHEBI:456216"/>
        <dbReference type="EC" id="7.2.2.21"/>
    </reaction>
</comment>
<keyword evidence="12" id="KW-1185">Reference proteome</keyword>
<dbReference type="GO" id="GO:0008551">
    <property type="term" value="F:P-type cadmium transporter activity"/>
    <property type="evidence" value="ECO:0007669"/>
    <property type="project" value="UniProtKB-EC"/>
</dbReference>
<feature type="transmembrane region" description="Helical" evidence="9">
    <location>
        <begin position="310"/>
        <end position="332"/>
    </location>
</feature>
<dbReference type="Proteomes" id="UP000184052">
    <property type="component" value="Unassembled WGS sequence"/>
</dbReference>
<name>A0A1M6KQ61_9FIRM</name>
<protein>
    <recommendedName>
        <fullName evidence="7">Cd(2+)-exporting ATPase</fullName>
        <ecNumber evidence="7">7.2.2.21</ecNumber>
    </recommendedName>
</protein>
<dbReference type="GO" id="GO:0046872">
    <property type="term" value="F:metal ion binding"/>
    <property type="evidence" value="ECO:0007669"/>
    <property type="project" value="UniProtKB-KW"/>
</dbReference>
<evidence type="ECO:0000259" key="10">
    <source>
        <dbReference type="Pfam" id="PF00122"/>
    </source>
</evidence>
<dbReference type="InterPro" id="IPR027256">
    <property type="entry name" value="P-typ_ATPase_IB"/>
</dbReference>
<dbReference type="SUPFAM" id="SSF81665">
    <property type="entry name" value="Calcium ATPase, transmembrane domain M"/>
    <property type="match status" value="1"/>
</dbReference>
<keyword evidence="9" id="KW-0547">Nucleotide-binding</keyword>
<dbReference type="NCBIfam" id="TIGR01494">
    <property type="entry name" value="ATPase_P-type"/>
    <property type="match status" value="1"/>
</dbReference>
<keyword evidence="3" id="KW-0104">Cadmium</keyword>
<dbReference type="InterPro" id="IPR023298">
    <property type="entry name" value="ATPase_P-typ_TM_dom_sf"/>
</dbReference>
<keyword evidence="4 9" id="KW-0812">Transmembrane</keyword>
<feature type="transmembrane region" description="Helical" evidence="9">
    <location>
        <begin position="338"/>
        <end position="363"/>
    </location>
</feature>
<feature type="domain" description="P-type ATPase A" evidence="10">
    <location>
        <begin position="192"/>
        <end position="291"/>
    </location>
</feature>
<feature type="transmembrane region" description="Helical" evidence="9">
    <location>
        <begin position="142"/>
        <end position="167"/>
    </location>
</feature>
<evidence type="ECO:0000256" key="1">
    <source>
        <dbReference type="ARBA" id="ARBA00004651"/>
    </source>
</evidence>
<evidence type="ECO:0000256" key="8">
    <source>
        <dbReference type="ARBA" id="ARBA00049338"/>
    </source>
</evidence>
<dbReference type="Gene3D" id="3.40.50.1000">
    <property type="entry name" value="HAD superfamily/HAD-like"/>
    <property type="match status" value="1"/>
</dbReference>
<organism evidence="11 12">
    <name type="scientific">Dethiosulfatibacter aminovorans DSM 17477</name>
    <dbReference type="NCBI Taxonomy" id="1121476"/>
    <lineage>
        <taxon>Bacteria</taxon>
        <taxon>Bacillati</taxon>
        <taxon>Bacillota</taxon>
        <taxon>Tissierellia</taxon>
        <taxon>Dethiosulfatibacter</taxon>
    </lineage>
</organism>
<gene>
    <name evidence="11" type="ORF">SAMN02745751_02962</name>
</gene>
<dbReference type="OrthoDB" id="9760364at2"/>
<dbReference type="InterPro" id="IPR001757">
    <property type="entry name" value="P_typ_ATPase"/>
</dbReference>
<dbReference type="NCBIfam" id="TIGR01512">
    <property type="entry name" value="ATPase-IB2_Cd"/>
    <property type="match status" value="1"/>
</dbReference>
<keyword evidence="5 9" id="KW-1133">Transmembrane helix</keyword>
<evidence type="ECO:0000256" key="3">
    <source>
        <dbReference type="ARBA" id="ARBA00022539"/>
    </source>
</evidence>
<keyword evidence="9" id="KW-0479">Metal-binding</keyword>
<dbReference type="Pfam" id="PF00122">
    <property type="entry name" value="E1-E2_ATPase"/>
    <property type="match status" value="1"/>
</dbReference>
<proteinExistence type="inferred from homology"/>
<dbReference type="Pfam" id="PF00702">
    <property type="entry name" value="Hydrolase"/>
    <property type="match status" value="1"/>
</dbReference>
<dbReference type="InterPro" id="IPR051014">
    <property type="entry name" value="Cation_Transport_ATPase_IB"/>
</dbReference>
<dbReference type="NCBIfam" id="TIGR01525">
    <property type="entry name" value="ATPase-IB_hvy"/>
    <property type="match status" value="1"/>
</dbReference>
<feature type="transmembrane region" description="Helical" evidence="9">
    <location>
        <begin position="644"/>
        <end position="663"/>
    </location>
</feature>
<dbReference type="GO" id="GO:0016887">
    <property type="term" value="F:ATP hydrolysis activity"/>
    <property type="evidence" value="ECO:0007669"/>
    <property type="project" value="InterPro"/>
</dbReference>
<dbReference type="AlphaFoldDB" id="A0A1M6KQ61"/>
<evidence type="ECO:0000256" key="9">
    <source>
        <dbReference type="RuleBase" id="RU362081"/>
    </source>
</evidence>
<dbReference type="SUPFAM" id="SSF81653">
    <property type="entry name" value="Calcium ATPase, transduction domain A"/>
    <property type="match status" value="1"/>
</dbReference>
<accession>A0A1M6KQ61</accession>
<dbReference type="GO" id="GO:0005886">
    <property type="term" value="C:plasma membrane"/>
    <property type="evidence" value="ECO:0007669"/>
    <property type="project" value="UniProtKB-SubCell"/>
</dbReference>
<evidence type="ECO:0000256" key="7">
    <source>
        <dbReference type="ARBA" id="ARBA00039103"/>
    </source>
</evidence>
<dbReference type="EC" id="7.2.2.21" evidence="7"/>
<evidence type="ECO:0000256" key="5">
    <source>
        <dbReference type="ARBA" id="ARBA00022989"/>
    </source>
</evidence>
<dbReference type="InterPro" id="IPR008250">
    <property type="entry name" value="ATPase_P-typ_transduc_dom_A_sf"/>
</dbReference>
<keyword evidence="9" id="KW-1003">Cell membrane</keyword>
<dbReference type="PROSITE" id="PS00154">
    <property type="entry name" value="ATPASE_E1_E2"/>
    <property type="match status" value="1"/>
</dbReference>
<comment type="subcellular location">
    <subcellularLocation>
        <location evidence="1">Cell membrane</location>
        <topology evidence="1">Multi-pass membrane protein</topology>
    </subcellularLocation>
</comment>
<sequence>MVDKKVKYKKGMKAAVSPAKAVKTVVRVDAKKTDDPCCDDDYNKKTFEEHHSCGCGHCSIDFTEELNPEEVVEENLLDTEESLNVKITRIGVGALAFVAGLVFRDRVFAVYLYLTAYFILGYEVIMKAFANIRRGDLLDENFLMVVASAGAIIIGEYPEAAGVMLFYSIGEYLQDMAVDNSRKSIKALLNIKPDYANLEHGSHLDIVKPNRVKIGDIIVVKPGEKVPLDGVVVEGQSSLDTSALTGESMPQDVAADDEILAGAVNISGILRVRVSKTFGESTALKILKMVQEASNRKARMENFITKFAKYYTPAVVGAAAVIAVVPSLAMYGAITRDWIYRGLIFLVVSCPCALVLSIPLAYFGGIGAASKRGILVKGGNYLEALVNADRVIFDKTGTLTEGRFTVTKIRTENGSTEEELVYYGAYGEYYSNHPIAESIKKKYGKNIDKNAISAHEELSGFGIKAVVNDRQVLVGNEKLMVESGIDIDINEENGTSVHIAVDNEYRGCIEVEDNIKESSYNVVDGLKKKGIKEVIMLTGDNEKTAGRIAGKLKLDRYHAGLLPGDKLDILRKYLNKTTSTIAVGDGINDAPLLAGADVGFAMGALGSDAAVEAADIVLMTDEPFKIVESIGIARKTRTIVWQNIVFALGIKGLVMVLSTFGLAQMYQAIFADVGVAIIAVMNSTRIMKN</sequence>
<evidence type="ECO:0000256" key="4">
    <source>
        <dbReference type="ARBA" id="ARBA00022692"/>
    </source>
</evidence>
<dbReference type="RefSeq" id="WP_073050347.1">
    <property type="nucleotide sequence ID" value="NZ_FQZL01000027.1"/>
</dbReference>
<dbReference type="FunFam" id="2.70.150.10:FF:000002">
    <property type="entry name" value="Copper-transporting ATPase 1, putative"/>
    <property type="match status" value="1"/>
</dbReference>
<dbReference type="PANTHER" id="PTHR48085:SF5">
    <property type="entry name" value="CADMIUM_ZINC-TRANSPORTING ATPASE HMA4-RELATED"/>
    <property type="match status" value="1"/>
</dbReference>
<dbReference type="Gene3D" id="3.40.1110.10">
    <property type="entry name" value="Calcium-transporting ATPase, cytoplasmic domain N"/>
    <property type="match status" value="1"/>
</dbReference>
<dbReference type="InterPro" id="IPR018303">
    <property type="entry name" value="ATPase_P-typ_P_site"/>
</dbReference>
<evidence type="ECO:0000313" key="12">
    <source>
        <dbReference type="Proteomes" id="UP000184052"/>
    </source>
</evidence>
<evidence type="ECO:0000256" key="2">
    <source>
        <dbReference type="ARBA" id="ARBA00006024"/>
    </source>
</evidence>
<dbReference type="GO" id="GO:0005524">
    <property type="term" value="F:ATP binding"/>
    <property type="evidence" value="ECO:0007669"/>
    <property type="project" value="UniProtKB-UniRule"/>
</dbReference>
<comment type="similarity">
    <text evidence="2 9">Belongs to the cation transport ATPase (P-type) (TC 3.A.3) family. Type IB subfamily.</text>
</comment>
<dbReference type="InterPro" id="IPR059000">
    <property type="entry name" value="ATPase_P-type_domA"/>
</dbReference>
<dbReference type="PRINTS" id="PR00941">
    <property type="entry name" value="CDATPASE"/>
</dbReference>